<dbReference type="AlphaFoldDB" id="A0A975GJG0"/>
<accession>A0A975GJG0</accession>
<gene>
    <name evidence="2" type="ORF">dnl_60950</name>
</gene>
<evidence type="ECO:0000313" key="2">
    <source>
        <dbReference type="EMBL" id="QTA83681.1"/>
    </source>
</evidence>
<evidence type="ECO:0000259" key="1">
    <source>
        <dbReference type="Pfam" id="PF00882"/>
    </source>
</evidence>
<dbReference type="KEGG" id="dli:dnl_60950"/>
<name>A0A975GJG0_9BACT</name>
<organism evidence="2 3">
    <name type="scientific">Desulfonema limicola</name>
    <dbReference type="NCBI Taxonomy" id="45656"/>
    <lineage>
        <taxon>Bacteria</taxon>
        <taxon>Pseudomonadati</taxon>
        <taxon>Thermodesulfobacteriota</taxon>
        <taxon>Desulfobacteria</taxon>
        <taxon>Desulfobacterales</taxon>
        <taxon>Desulfococcaceae</taxon>
        <taxon>Desulfonema</taxon>
    </lineage>
</organism>
<sequence length="310" mass="35432">MSGAYTHITVENFLKEPMRLEAIEGFPEDGIITVLDYFKFCELGAVSPDYPYLALDDLGAAEWADSMHYTRTGQMIHEGIRFLRETEGEAKQKGLAWLLGYSAHVATDMTIHPVVQMKVGPYHENKSGHRTCEMNQDSYIFQRLNLGGIGLSDHLSSGIGLCSDPDNPDILDLDVHDLWEKMLQQVYPDDFEQNPPDIHKWHIRFNAIVSTIASAGNILMPLARHVAAEKGLVYPLKDEIDMQYIEDLPSPESPIHFDDLFDRALKNVEWMWSLVTRGVLENDDECFEKVTNWNLDTGRDENDQLIFWEE</sequence>
<proteinExistence type="predicted"/>
<dbReference type="Proteomes" id="UP000663720">
    <property type="component" value="Chromosome"/>
</dbReference>
<feature type="domain" description="Phospholipase C/D" evidence="1">
    <location>
        <begin position="6"/>
        <end position="187"/>
    </location>
</feature>
<protein>
    <submittedName>
        <fullName evidence="2">Phospholipase domain-containing protein</fullName>
    </submittedName>
</protein>
<dbReference type="InterPro" id="IPR029002">
    <property type="entry name" value="PLPC/GPLD1"/>
</dbReference>
<dbReference type="Pfam" id="PF00882">
    <property type="entry name" value="Zn_dep_PLPC"/>
    <property type="match status" value="1"/>
</dbReference>
<reference evidence="2" key="1">
    <citation type="journal article" date="2021" name="Microb. Physiol.">
        <title>Proteogenomic Insights into the Physiology of Marine, Sulfate-Reducing, Filamentous Desulfonema limicola and Desulfonema magnum.</title>
        <authorList>
            <person name="Schnaars V."/>
            <person name="Wohlbrand L."/>
            <person name="Scheve S."/>
            <person name="Hinrichs C."/>
            <person name="Reinhardt R."/>
            <person name="Rabus R."/>
        </authorList>
    </citation>
    <scope>NUCLEOTIDE SEQUENCE</scope>
    <source>
        <strain evidence="2">5ac10</strain>
    </source>
</reference>
<dbReference type="EMBL" id="CP061799">
    <property type="protein sequence ID" value="QTA83681.1"/>
    <property type="molecule type" value="Genomic_DNA"/>
</dbReference>
<evidence type="ECO:0000313" key="3">
    <source>
        <dbReference type="Proteomes" id="UP000663720"/>
    </source>
</evidence>
<keyword evidence="3" id="KW-1185">Reference proteome</keyword>
<dbReference type="RefSeq" id="WP_207689489.1">
    <property type="nucleotide sequence ID" value="NZ_CP061799.1"/>
</dbReference>